<reference evidence="2" key="1">
    <citation type="submission" date="2022-02" db="EMBL/GenBank/DDBJ databases">
        <title>Coral-associated bacteria.</title>
        <authorList>
            <person name="Tang K."/>
            <person name="Wang X."/>
        </authorList>
    </citation>
    <scope>NUCLEOTIDE SEQUENCE</scope>
    <source>
        <strain evidence="2">SCSIO 43006</strain>
    </source>
</reference>
<name>A0ABY4V7E1_9GAMM</name>
<keyword evidence="1" id="KW-0472">Membrane</keyword>
<protein>
    <submittedName>
        <fullName evidence="2">Uncharacterized protein</fullName>
    </submittedName>
</protein>
<keyword evidence="1" id="KW-1133">Transmembrane helix</keyword>
<dbReference type="EMBL" id="CP092418">
    <property type="protein sequence ID" value="USD19850.1"/>
    <property type="molecule type" value="Genomic_DNA"/>
</dbReference>
<dbReference type="Proteomes" id="UP001055658">
    <property type="component" value="Chromosome"/>
</dbReference>
<organism evidence="2 3">
    <name type="scientific">Microbulbifer variabilis</name>
    <dbReference type="NCBI Taxonomy" id="266805"/>
    <lineage>
        <taxon>Bacteria</taxon>
        <taxon>Pseudomonadati</taxon>
        <taxon>Pseudomonadota</taxon>
        <taxon>Gammaproteobacteria</taxon>
        <taxon>Cellvibrionales</taxon>
        <taxon>Microbulbiferaceae</taxon>
        <taxon>Microbulbifer</taxon>
    </lineage>
</organism>
<gene>
    <name evidence="2" type="ORF">MJO52_12235</name>
</gene>
<keyword evidence="1" id="KW-0812">Transmembrane</keyword>
<evidence type="ECO:0000313" key="3">
    <source>
        <dbReference type="Proteomes" id="UP001055658"/>
    </source>
</evidence>
<accession>A0ABY4V7E1</accession>
<proteinExistence type="predicted"/>
<keyword evidence="3" id="KW-1185">Reference proteome</keyword>
<feature type="transmembrane region" description="Helical" evidence="1">
    <location>
        <begin position="12"/>
        <end position="42"/>
    </location>
</feature>
<feature type="transmembrane region" description="Helical" evidence="1">
    <location>
        <begin position="73"/>
        <end position="93"/>
    </location>
</feature>
<evidence type="ECO:0000313" key="2">
    <source>
        <dbReference type="EMBL" id="USD19850.1"/>
    </source>
</evidence>
<dbReference type="RefSeq" id="WP_252081943.1">
    <property type="nucleotide sequence ID" value="NZ_CP092418.1"/>
</dbReference>
<evidence type="ECO:0000256" key="1">
    <source>
        <dbReference type="SAM" id="Phobius"/>
    </source>
</evidence>
<sequence>MNEKFNIFLSSLFILVVVIGLSIFAGVAYIYTLCGLSVWAVIGHLVTLDDDMPGEWSNMEGSPEVWRRSRVELLIKSLVMFALLVITMAFPGLGEYGAH</sequence>